<name>A0A9E8ZIB1_9CYAN</name>
<keyword evidence="2" id="KW-1185">Reference proteome</keyword>
<dbReference type="KEGG" id="tsin:OXH18_06995"/>
<dbReference type="RefSeq" id="WP_268611762.1">
    <property type="nucleotide sequence ID" value="NZ_CP113797.1"/>
</dbReference>
<dbReference type="Gene3D" id="2.60.120.200">
    <property type="match status" value="1"/>
</dbReference>
<evidence type="ECO:0008006" key="3">
    <source>
        <dbReference type="Google" id="ProtNLM"/>
    </source>
</evidence>
<sequence length="433" mass="46515">MVDPTIYPLTSAEPFQAKYLPFNRSVSFTRNVSITFDFYAYGGSGGTTGATGGGDGISFMFIDGSKSPTQPGGFGGSLGYAPYIFGNRSIPGISGGYLGVGFDEFGFFSNSTEGRTDGFPHRRPNSIGVRGSEATNYRFLNGAFNLPIQLDNPGTGATRENSRRRAKIDLDNTGKLAVSLDINLDGDFNDPGEKVLEFNVIEAGNGPLPSTFKFAFAASTGGATNVHEVGNVAIQADGVPISGSFSSVVVGGGNTTPDGGDVVIGDDQDESLLSTGRRDILTGNLGADRFVFSGRTKREALRKSTLRRLDRITDFNFAEGDRIQLDFDDNLGTIELPRRLFNAGRFRTNLRKAAEAAFNDKNFKKPGNQRLRPDEAVFFRARNRTYLAVNDSKRGFSPSNDLLVDVTGIQFKPGDLNKGALAVGDYFATTPVL</sequence>
<protein>
    <recommendedName>
        <fullName evidence="3">Calcium-binding protein</fullName>
    </recommendedName>
</protein>
<organism evidence="1 2">
    <name type="scientific">Thermocoleostomius sinensis A174</name>
    <dbReference type="NCBI Taxonomy" id="2016057"/>
    <lineage>
        <taxon>Bacteria</taxon>
        <taxon>Bacillati</taxon>
        <taxon>Cyanobacteriota</taxon>
        <taxon>Cyanophyceae</taxon>
        <taxon>Oculatellales</taxon>
        <taxon>Oculatellaceae</taxon>
        <taxon>Thermocoleostomius</taxon>
    </lineage>
</organism>
<evidence type="ECO:0000313" key="2">
    <source>
        <dbReference type="Proteomes" id="UP001163152"/>
    </source>
</evidence>
<dbReference type="SUPFAM" id="SSF49899">
    <property type="entry name" value="Concanavalin A-like lectins/glucanases"/>
    <property type="match status" value="1"/>
</dbReference>
<dbReference type="AlphaFoldDB" id="A0A9E8ZIB1"/>
<dbReference type="InterPro" id="IPR011049">
    <property type="entry name" value="Serralysin-like_metalloprot_C"/>
</dbReference>
<dbReference type="Proteomes" id="UP001163152">
    <property type="component" value="Chromosome"/>
</dbReference>
<proteinExistence type="predicted"/>
<dbReference type="InterPro" id="IPR048165">
    <property type="entry name" value="Bluetail_dom"/>
</dbReference>
<dbReference type="SUPFAM" id="SSF51120">
    <property type="entry name" value="beta-Roll"/>
    <property type="match status" value="1"/>
</dbReference>
<dbReference type="EMBL" id="CP113797">
    <property type="protein sequence ID" value="WAL61725.1"/>
    <property type="molecule type" value="Genomic_DNA"/>
</dbReference>
<evidence type="ECO:0000313" key="1">
    <source>
        <dbReference type="EMBL" id="WAL61725.1"/>
    </source>
</evidence>
<gene>
    <name evidence="1" type="ORF">OXH18_06995</name>
</gene>
<dbReference type="NCBIfam" id="NF041519">
    <property type="entry name" value="bluetail"/>
    <property type="match status" value="1"/>
</dbReference>
<reference evidence="1" key="1">
    <citation type="submission" date="2022-12" db="EMBL/GenBank/DDBJ databases">
        <title>Polyphasic identification of a Novel Hot-Spring Cyanobacterium Ocullathermofonsia sinensis gen nov. sp. nov. and Genomic Insights on its Adaptations to the Thermal Habitat.</title>
        <authorList>
            <person name="Daroch M."/>
            <person name="Tang J."/>
            <person name="Jiang Y."/>
        </authorList>
    </citation>
    <scope>NUCLEOTIDE SEQUENCE</scope>
    <source>
        <strain evidence="1">PKUAC-SCTA174</strain>
    </source>
</reference>
<accession>A0A9E8ZIB1</accession>
<dbReference type="InterPro" id="IPR013320">
    <property type="entry name" value="ConA-like_dom_sf"/>
</dbReference>